<keyword evidence="2" id="KW-0813">Transport</keyword>
<protein>
    <submittedName>
        <fullName evidence="6">ABC transporter of LPS O-antigen</fullName>
    </submittedName>
</protein>
<evidence type="ECO:0000259" key="5">
    <source>
        <dbReference type="PROSITE" id="PS50893"/>
    </source>
</evidence>
<evidence type="ECO:0000313" key="6">
    <source>
        <dbReference type="EMBL" id="KTC95678.1"/>
    </source>
</evidence>
<dbReference type="OrthoDB" id="9778870at2"/>
<name>A0A0W0TJD4_LEGER</name>
<proteinExistence type="inferred from homology"/>
<dbReference type="GO" id="GO:0016020">
    <property type="term" value="C:membrane"/>
    <property type="evidence" value="ECO:0007669"/>
    <property type="project" value="InterPro"/>
</dbReference>
<evidence type="ECO:0000256" key="2">
    <source>
        <dbReference type="ARBA" id="ARBA00022448"/>
    </source>
</evidence>
<dbReference type="Pfam" id="PF00005">
    <property type="entry name" value="ABC_tran"/>
    <property type="match status" value="1"/>
</dbReference>
<dbReference type="InterPro" id="IPR003439">
    <property type="entry name" value="ABC_transporter-like_ATP-bd"/>
</dbReference>
<dbReference type="InterPro" id="IPR027417">
    <property type="entry name" value="P-loop_NTPase"/>
</dbReference>
<feature type="domain" description="ABC transporter" evidence="5">
    <location>
        <begin position="6"/>
        <end position="245"/>
    </location>
</feature>
<keyword evidence="7" id="KW-1185">Reference proteome</keyword>
<dbReference type="Gene3D" id="3.40.50.300">
    <property type="entry name" value="P-loop containing nucleotide triphosphate hydrolases"/>
    <property type="match status" value="1"/>
</dbReference>
<evidence type="ECO:0000256" key="1">
    <source>
        <dbReference type="ARBA" id="ARBA00005417"/>
    </source>
</evidence>
<dbReference type="RefSeq" id="WP_058527118.1">
    <property type="nucleotide sequence ID" value="NZ_CAAAHY010000014.1"/>
</dbReference>
<reference evidence="6 7" key="1">
    <citation type="submission" date="2015-11" db="EMBL/GenBank/DDBJ databases">
        <title>Genomic analysis of 38 Legionella species identifies large and diverse effector repertoires.</title>
        <authorList>
            <person name="Burstein D."/>
            <person name="Amaro F."/>
            <person name="Zusman T."/>
            <person name="Lifshitz Z."/>
            <person name="Cohen O."/>
            <person name="Gilbert J.A."/>
            <person name="Pupko T."/>
            <person name="Shuman H.A."/>
            <person name="Segal G."/>
        </authorList>
    </citation>
    <scope>NUCLEOTIDE SEQUENCE [LARGE SCALE GENOMIC DNA]</scope>
    <source>
        <strain evidence="6 7">SE-32A-C8</strain>
    </source>
</reference>
<dbReference type="STRING" id="448.Lery_1973"/>
<dbReference type="GO" id="GO:0016887">
    <property type="term" value="F:ATP hydrolysis activity"/>
    <property type="evidence" value="ECO:0007669"/>
    <property type="project" value="InterPro"/>
</dbReference>
<dbReference type="PROSITE" id="PS50893">
    <property type="entry name" value="ABC_TRANSPORTER_2"/>
    <property type="match status" value="1"/>
</dbReference>
<dbReference type="InterPro" id="IPR015860">
    <property type="entry name" value="ABC_transpr_TagH-like"/>
</dbReference>
<evidence type="ECO:0000313" key="7">
    <source>
        <dbReference type="Proteomes" id="UP000054773"/>
    </source>
</evidence>
<organism evidence="6 7">
    <name type="scientific">Legionella erythra</name>
    <dbReference type="NCBI Taxonomy" id="448"/>
    <lineage>
        <taxon>Bacteria</taxon>
        <taxon>Pseudomonadati</taxon>
        <taxon>Pseudomonadota</taxon>
        <taxon>Gammaproteobacteria</taxon>
        <taxon>Legionellales</taxon>
        <taxon>Legionellaceae</taxon>
        <taxon>Legionella</taxon>
    </lineage>
</organism>
<gene>
    <name evidence="6" type="ORF">Lery_1973</name>
</gene>
<dbReference type="PATRIC" id="fig|448.7.peg.2070"/>
<dbReference type="Proteomes" id="UP000054773">
    <property type="component" value="Unassembled WGS sequence"/>
</dbReference>
<comment type="caution">
    <text evidence="6">The sequence shown here is derived from an EMBL/GenBank/DDBJ whole genome shotgun (WGS) entry which is preliminary data.</text>
</comment>
<accession>A0A0W0TJD4</accession>
<dbReference type="InterPro" id="IPR003593">
    <property type="entry name" value="AAA+_ATPase"/>
</dbReference>
<dbReference type="GO" id="GO:0140359">
    <property type="term" value="F:ABC-type transporter activity"/>
    <property type="evidence" value="ECO:0007669"/>
    <property type="project" value="InterPro"/>
</dbReference>
<dbReference type="SMART" id="SM00382">
    <property type="entry name" value="AAA"/>
    <property type="match status" value="1"/>
</dbReference>
<dbReference type="PANTHER" id="PTHR46743">
    <property type="entry name" value="TEICHOIC ACIDS EXPORT ATP-BINDING PROTEIN TAGH"/>
    <property type="match status" value="1"/>
</dbReference>
<dbReference type="AlphaFoldDB" id="A0A0W0TJD4"/>
<dbReference type="PANTHER" id="PTHR46743:SF2">
    <property type="entry name" value="TEICHOIC ACIDS EXPORT ATP-BINDING PROTEIN TAGH"/>
    <property type="match status" value="1"/>
</dbReference>
<keyword evidence="4" id="KW-0067">ATP-binding</keyword>
<sequence length="412" mass="45954">MTTPHIEIKNLSKIFYSRLSDNLHKVGSGLPHEGKDDKIALDNINLSLCSGETIGIIGRNGAGKSTLLSLIAGIASPTMGDLIIEGHVTAVMTLGVGLREDLTGRENIYLDGEIQGKSRESMNALMDNIIEFSELGHFIDKPVKTYSTGMKSRLAFSMLVEIEPEILIIDEALSAGDIFFAQKASRKIRDICAKGKIVILVSHSMGTIESMCNRCLWMEKGRIIMDDVPAAVTQAYLKKIREEDEHTDTHHARFEQSEVNHEATYQIKNVIFRLAGSDYPQTIFHTQDHFLTEITVERLRFGKGSLTMVIERIDGIIVYQETIDLTGIEPDKKLEFQLELSLNPLVLNKGYYQLKLQVNEGTVCSNHFTRLFEIKNNCMPSGGSPLLHYPAEISLVNKETPVCSDSIELITQ</sequence>
<evidence type="ECO:0000256" key="3">
    <source>
        <dbReference type="ARBA" id="ARBA00022741"/>
    </source>
</evidence>
<dbReference type="CDD" id="cd03220">
    <property type="entry name" value="ABC_KpsT_Wzt"/>
    <property type="match status" value="1"/>
</dbReference>
<keyword evidence="3" id="KW-0547">Nucleotide-binding</keyword>
<dbReference type="InterPro" id="IPR050683">
    <property type="entry name" value="Bact_Polysacc_Export_ATP-bd"/>
</dbReference>
<evidence type="ECO:0000256" key="4">
    <source>
        <dbReference type="ARBA" id="ARBA00022840"/>
    </source>
</evidence>
<comment type="similarity">
    <text evidence="1">Belongs to the ABC transporter superfamily.</text>
</comment>
<dbReference type="EMBL" id="LNYA01000032">
    <property type="protein sequence ID" value="KTC95678.1"/>
    <property type="molecule type" value="Genomic_DNA"/>
</dbReference>
<dbReference type="SUPFAM" id="SSF52540">
    <property type="entry name" value="P-loop containing nucleoside triphosphate hydrolases"/>
    <property type="match status" value="1"/>
</dbReference>
<dbReference type="GO" id="GO:0005524">
    <property type="term" value="F:ATP binding"/>
    <property type="evidence" value="ECO:0007669"/>
    <property type="project" value="UniProtKB-KW"/>
</dbReference>